<evidence type="ECO:0000256" key="4">
    <source>
        <dbReference type="ARBA" id="ARBA00022840"/>
    </source>
</evidence>
<dbReference type="Proteomes" id="UP000633278">
    <property type="component" value="Unassembled WGS sequence"/>
</dbReference>
<gene>
    <name evidence="10" type="primary">msbA</name>
    <name evidence="10" type="ORF">GCM10011416_21110</name>
</gene>
<feature type="transmembrane region" description="Helical" evidence="7">
    <location>
        <begin position="93"/>
        <end position="122"/>
    </location>
</feature>
<keyword evidence="4 10" id="KW-0067">ATP-binding</keyword>
<dbReference type="PANTHER" id="PTHR43394:SF1">
    <property type="entry name" value="ATP-BINDING CASSETTE SUB-FAMILY B MEMBER 10, MITOCHONDRIAL"/>
    <property type="match status" value="1"/>
</dbReference>
<evidence type="ECO:0000313" key="10">
    <source>
        <dbReference type="EMBL" id="GGH02107.1"/>
    </source>
</evidence>
<keyword evidence="3" id="KW-0547">Nucleotide-binding</keyword>
<dbReference type="FunFam" id="3.40.50.300:FF:000218">
    <property type="entry name" value="Multidrug ABC transporter ATP-binding protein"/>
    <property type="match status" value="1"/>
</dbReference>
<dbReference type="PROSITE" id="PS50893">
    <property type="entry name" value="ABC_TRANSPORTER_2"/>
    <property type="match status" value="1"/>
</dbReference>
<dbReference type="InterPro" id="IPR039421">
    <property type="entry name" value="Type_1_exporter"/>
</dbReference>
<evidence type="ECO:0000256" key="6">
    <source>
        <dbReference type="ARBA" id="ARBA00023136"/>
    </source>
</evidence>
<dbReference type="GO" id="GO:0005886">
    <property type="term" value="C:plasma membrane"/>
    <property type="evidence" value="ECO:0007669"/>
    <property type="project" value="UniProtKB-SubCell"/>
</dbReference>
<dbReference type="RefSeq" id="WP_188599316.1">
    <property type="nucleotide sequence ID" value="NZ_BMJW01000003.1"/>
</dbReference>
<dbReference type="GO" id="GO:0016887">
    <property type="term" value="F:ATP hydrolysis activity"/>
    <property type="evidence" value="ECO:0007669"/>
    <property type="project" value="InterPro"/>
</dbReference>
<dbReference type="CDD" id="cd18552">
    <property type="entry name" value="ABC_6TM_MsbA_like"/>
    <property type="match status" value="1"/>
</dbReference>
<feature type="transmembrane region" description="Helical" evidence="7">
    <location>
        <begin position="20"/>
        <end position="40"/>
    </location>
</feature>
<dbReference type="InterPro" id="IPR003593">
    <property type="entry name" value="AAA+_ATPase"/>
</dbReference>
<comment type="caution">
    <text evidence="10">The sequence shown here is derived from an EMBL/GenBank/DDBJ whole genome shotgun (WGS) entry which is preliminary data.</text>
</comment>
<feature type="transmembrane region" description="Helical" evidence="7">
    <location>
        <begin position="197"/>
        <end position="215"/>
    </location>
</feature>
<dbReference type="InterPro" id="IPR003439">
    <property type="entry name" value="ABC_transporter-like_ATP-bd"/>
</dbReference>
<feature type="transmembrane region" description="Helical" evidence="7">
    <location>
        <begin position="305"/>
        <end position="326"/>
    </location>
</feature>
<feature type="domain" description="ABC transporter" evidence="8">
    <location>
        <begin position="375"/>
        <end position="608"/>
    </location>
</feature>
<feature type="domain" description="ABC transmembrane type-1" evidence="9">
    <location>
        <begin position="19"/>
        <end position="341"/>
    </location>
</feature>
<evidence type="ECO:0000256" key="2">
    <source>
        <dbReference type="ARBA" id="ARBA00022692"/>
    </source>
</evidence>
<dbReference type="GO" id="GO:0005524">
    <property type="term" value="F:ATP binding"/>
    <property type="evidence" value="ECO:0007669"/>
    <property type="project" value="UniProtKB-KW"/>
</dbReference>
<dbReference type="PANTHER" id="PTHR43394">
    <property type="entry name" value="ATP-DEPENDENT PERMEASE MDL1, MITOCHONDRIAL"/>
    <property type="match status" value="1"/>
</dbReference>
<dbReference type="InterPro" id="IPR017871">
    <property type="entry name" value="ABC_transporter-like_CS"/>
</dbReference>
<dbReference type="SUPFAM" id="SSF52540">
    <property type="entry name" value="P-loop containing nucleoside triphosphate hydrolases"/>
    <property type="match status" value="1"/>
</dbReference>
<reference evidence="10" key="2">
    <citation type="submission" date="2020-09" db="EMBL/GenBank/DDBJ databases">
        <authorList>
            <person name="Sun Q."/>
            <person name="Zhou Y."/>
        </authorList>
    </citation>
    <scope>NUCLEOTIDE SEQUENCE</scope>
    <source>
        <strain evidence="10">CGMCC 1.15763</strain>
    </source>
</reference>
<keyword evidence="6 7" id="KW-0472">Membrane</keyword>
<dbReference type="Pfam" id="PF00005">
    <property type="entry name" value="ABC_tran"/>
    <property type="match status" value="1"/>
</dbReference>
<keyword evidence="2 7" id="KW-0812">Transmembrane</keyword>
<sequence length="611" mass="68225">MNYFKKILRFAKPYRKYAILNAISNVFYALFSTLSFVAFIPMLNVLFKQSGDIISIKPIYDSATGVSGYKEYLEQSLNFFLNQEIAKNGEIAALGYICGTMILLFFLKNIANYAALFFITFLRNGIIRDIRNALYNKLVTLPISYFTEKRKGDVIARMTSDVQEVEWSFLMVLELIIRDPLTIIFTLIAMISISAKLTLFIFIFLPLAGLIIGFIGKRLKADSDVAQKENGFFLSLIEETLTGLRVIKGFTAEKQFTGKFQNSTNKLFRTMNSLMNKKNLASPTSEFLGVSVIVIILWYGGKMVLIDETITGGAFIGFMALAYNILTPSKSISNAIYGIKKGDASAQRVLELLETENTISDKENAQTKTSFNSEIIFDNISFKYKDEYVLKDFSLTIPKGKTVALVGQSGSGKSTLANLITRFYDVNEGAIYIDGINIKDISKNSLRKMMGIVTQDSILFNDSVSNNIALGTEESSEEAIIEAAKIANAHEFIKDLPNQYEFNIGDSGNLLSGGQKQRLSIARAVLKNPPIMVLDEATSALDTESEQLVQLALEKMMQNRTSLVIAHRLSTIQKADTIVVLRKGKIIEQGKHDDLMQEQGDYFKLVSMQSL</sequence>
<evidence type="ECO:0000256" key="1">
    <source>
        <dbReference type="ARBA" id="ARBA00004651"/>
    </source>
</evidence>
<dbReference type="Gene3D" id="3.40.50.300">
    <property type="entry name" value="P-loop containing nucleotide triphosphate hydrolases"/>
    <property type="match status" value="1"/>
</dbReference>
<comment type="subcellular location">
    <subcellularLocation>
        <location evidence="1">Cell membrane</location>
        <topology evidence="1">Multi-pass membrane protein</topology>
    </subcellularLocation>
</comment>
<keyword evidence="5 7" id="KW-1133">Transmembrane helix</keyword>
<dbReference type="PROSITE" id="PS50929">
    <property type="entry name" value="ABC_TM1F"/>
    <property type="match status" value="1"/>
</dbReference>
<dbReference type="EMBL" id="BMJW01000003">
    <property type="protein sequence ID" value="GGH02107.1"/>
    <property type="molecule type" value="Genomic_DNA"/>
</dbReference>
<organism evidence="10 11">
    <name type="scientific">Polaribacter pacificus</name>
    <dbReference type="NCBI Taxonomy" id="1775173"/>
    <lineage>
        <taxon>Bacteria</taxon>
        <taxon>Pseudomonadati</taxon>
        <taxon>Bacteroidota</taxon>
        <taxon>Flavobacteriia</taxon>
        <taxon>Flavobacteriales</taxon>
        <taxon>Flavobacteriaceae</taxon>
    </lineage>
</organism>
<dbReference type="PROSITE" id="PS00211">
    <property type="entry name" value="ABC_TRANSPORTER_1"/>
    <property type="match status" value="1"/>
</dbReference>
<dbReference type="Gene3D" id="1.20.1560.10">
    <property type="entry name" value="ABC transporter type 1, transmembrane domain"/>
    <property type="match status" value="1"/>
</dbReference>
<dbReference type="GO" id="GO:0015421">
    <property type="term" value="F:ABC-type oligopeptide transporter activity"/>
    <property type="evidence" value="ECO:0007669"/>
    <property type="project" value="TreeGrafter"/>
</dbReference>
<dbReference type="SUPFAM" id="SSF90123">
    <property type="entry name" value="ABC transporter transmembrane region"/>
    <property type="match status" value="1"/>
</dbReference>
<protein>
    <submittedName>
        <fullName evidence="10">Antibiotic ABC transporter ATP-binding protein</fullName>
    </submittedName>
</protein>
<reference evidence="10" key="1">
    <citation type="journal article" date="2014" name="Int. J. Syst. Evol. Microbiol.">
        <title>Complete genome sequence of Corynebacterium casei LMG S-19264T (=DSM 44701T), isolated from a smear-ripened cheese.</title>
        <authorList>
            <consortium name="US DOE Joint Genome Institute (JGI-PGF)"/>
            <person name="Walter F."/>
            <person name="Albersmeier A."/>
            <person name="Kalinowski J."/>
            <person name="Ruckert C."/>
        </authorList>
    </citation>
    <scope>NUCLEOTIDE SEQUENCE</scope>
    <source>
        <strain evidence="10">CGMCC 1.15763</strain>
    </source>
</reference>
<evidence type="ECO:0000256" key="7">
    <source>
        <dbReference type="SAM" id="Phobius"/>
    </source>
</evidence>
<dbReference type="SMART" id="SM00382">
    <property type="entry name" value="AAA"/>
    <property type="match status" value="1"/>
</dbReference>
<dbReference type="AlphaFoldDB" id="A0A917I1T5"/>
<feature type="transmembrane region" description="Helical" evidence="7">
    <location>
        <begin position="167"/>
        <end position="191"/>
    </location>
</feature>
<evidence type="ECO:0000256" key="3">
    <source>
        <dbReference type="ARBA" id="ARBA00022741"/>
    </source>
</evidence>
<evidence type="ECO:0000259" key="8">
    <source>
        <dbReference type="PROSITE" id="PS50893"/>
    </source>
</evidence>
<evidence type="ECO:0000313" key="11">
    <source>
        <dbReference type="Proteomes" id="UP000633278"/>
    </source>
</evidence>
<name>A0A917I1T5_9FLAO</name>
<evidence type="ECO:0000256" key="5">
    <source>
        <dbReference type="ARBA" id="ARBA00022989"/>
    </source>
</evidence>
<dbReference type="InterPro" id="IPR036640">
    <property type="entry name" value="ABC1_TM_sf"/>
</dbReference>
<accession>A0A917I1T5</accession>
<evidence type="ECO:0000259" key="9">
    <source>
        <dbReference type="PROSITE" id="PS50929"/>
    </source>
</evidence>
<dbReference type="Pfam" id="PF00664">
    <property type="entry name" value="ABC_membrane"/>
    <property type="match status" value="1"/>
</dbReference>
<dbReference type="InterPro" id="IPR027417">
    <property type="entry name" value="P-loop_NTPase"/>
</dbReference>
<dbReference type="InterPro" id="IPR011527">
    <property type="entry name" value="ABC1_TM_dom"/>
</dbReference>
<keyword evidence="11" id="KW-1185">Reference proteome</keyword>
<proteinExistence type="predicted"/>
<feature type="transmembrane region" description="Helical" evidence="7">
    <location>
        <begin position="280"/>
        <end position="299"/>
    </location>
</feature>